<feature type="domain" description="ABC3 transporter permease C-terminal" evidence="7">
    <location>
        <begin position="303"/>
        <end position="420"/>
    </location>
</feature>
<dbReference type="GO" id="GO:0005886">
    <property type="term" value="C:plasma membrane"/>
    <property type="evidence" value="ECO:0007669"/>
    <property type="project" value="UniProtKB-SubCell"/>
</dbReference>
<feature type="domain" description="MacB-like periplasmic core" evidence="8">
    <location>
        <begin position="440"/>
        <end position="657"/>
    </location>
</feature>
<keyword evidence="10" id="KW-1185">Reference proteome</keyword>
<dbReference type="Pfam" id="PF02687">
    <property type="entry name" value="FtsX"/>
    <property type="match status" value="2"/>
</dbReference>
<feature type="transmembrane region" description="Helical" evidence="6">
    <location>
        <begin position="344"/>
        <end position="371"/>
    </location>
</feature>
<evidence type="ECO:0000256" key="4">
    <source>
        <dbReference type="ARBA" id="ARBA00022989"/>
    </source>
</evidence>
<dbReference type="STRING" id="865937.Gilli_2555"/>
<feature type="transmembrane region" description="Helical" evidence="6">
    <location>
        <begin position="437"/>
        <end position="459"/>
    </location>
</feature>
<keyword evidence="5 6" id="KW-0472">Membrane</keyword>
<feature type="transmembrane region" description="Helical" evidence="6">
    <location>
        <begin position="692"/>
        <end position="714"/>
    </location>
</feature>
<keyword evidence="4 6" id="KW-1133">Transmembrane helix</keyword>
<evidence type="ECO:0000256" key="3">
    <source>
        <dbReference type="ARBA" id="ARBA00022692"/>
    </source>
</evidence>
<evidence type="ECO:0000256" key="2">
    <source>
        <dbReference type="ARBA" id="ARBA00022475"/>
    </source>
</evidence>
<evidence type="ECO:0000259" key="8">
    <source>
        <dbReference type="Pfam" id="PF12704"/>
    </source>
</evidence>
<evidence type="ECO:0000313" key="10">
    <source>
        <dbReference type="Proteomes" id="UP000003844"/>
    </source>
</evidence>
<feature type="transmembrane region" description="Helical" evidence="6">
    <location>
        <begin position="297"/>
        <end position="317"/>
    </location>
</feature>
<dbReference type="Proteomes" id="UP000003844">
    <property type="component" value="Unassembled WGS sequence"/>
</dbReference>
<reference evidence="10" key="1">
    <citation type="journal article" date="2012" name="Stand. Genomic Sci.">
        <title>Genome sequence of the Antarctic rhodopsins-containing flavobacterium Gillisia limnaea type strain (R-8282(T)).</title>
        <authorList>
            <person name="Riedel T."/>
            <person name="Held B."/>
            <person name="Nolan M."/>
            <person name="Lucas S."/>
            <person name="Lapidus A."/>
            <person name="Tice H."/>
            <person name="Del Rio T.G."/>
            <person name="Cheng J.F."/>
            <person name="Han C."/>
            <person name="Tapia R."/>
            <person name="Goodwin L.A."/>
            <person name="Pitluck S."/>
            <person name="Liolios K."/>
            <person name="Mavromatis K."/>
            <person name="Pagani I."/>
            <person name="Ivanova N."/>
            <person name="Mikhailova N."/>
            <person name="Pati A."/>
            <person name="Chen A."/>
            <person name="Palaniappan K."/>
            <person name="Land M."/>
            <person name="Rohde M."/>
            <person name="Tindall B.J."/>
            <person name="Detter J.C."/>
            <person name="Goker M."/>
            <person name="Bristow J."/>
            <person name="Eisen J.A."/>
            <person name="Markowitz V."/>
            <person name="Hugenholtz P."/>
            <person name="Kyrpides N.C."/>
            <person name="Klenk H.P."/>
            <person name="Woyke T."/>
        </authorList>
    </citation>
    <scope>NUCLEOTIDE SEQUENCE [LARGE SCALE GENOMIC DNA]</scope>
    <source>
        <strain evidence="10">DSM 15749 / LMG 21470 / R-8282</strain>
    </source>
</reference>
<dbReference type="GO" id="GO:0022857">
    <property type="term" value="F:transmembrane transporter activity"/>
    <property type="evidence" value="ECO:0007669"/>
    <property type="project" value="TreeGrafter"/>
</dbReference>
<organism evidence="9 10">
    <name type="scientific">Gillisia limnaea (strain DSM 15749 / LMG 21470 / R-8282)</name>
    <dbReference type="NCBI Taxonomy" id="865937"/>
    <lineage>
        <taxon>Bacteria</taxon>
        <taxon>Pseudomonadati</taxon>
        <taxon>Bacteroidota</taxon>
        <taxon>Flavobacteriia</taxon>
        <taxon>Flavobacteriales</taxon>
        <taxon>Flavobacteriaceae</taxon>
        <taxon>Gillisia</taxon>
    </lineage>
</organism>
<evidence type="ECO:0008006" key="11">
    <source>
        <dbReference type="Google" id="ProtNLM"/>
    </source>
</evidence>
<dbReference type="AlphaFoldDB" id="H2BXQ0"/>
<dbReference type="Pfam" id="PF12704">
    <property type="entry name" value="MacB_PCD"/>
    <property type="match status" value="2"/>
</dbReference>
<dbReference type="OrthoDB" id="5933722at2"/>
<dbReference type="InterPro" id="IPR003838">
    <property type="entry name" value="ABC3_permease_C"/>
</dbReference>
<comment type="subcellular location">
    <subcellularLocation>
        <location evidence="1">Cell membrane</location>
        <topology evidence="1">Multi-pass membrane protein</topology>
    </subcellularLocation>
</comment>
<evidence type="ECO:0000256" key="5">
    <source>
        <dbReference type="ARBA" id="ARBA00023136"/>
    </source>
</evidence>
<dbReference type="RefSeq" id="WP_006989481.1">
    <property type="nucleotide sequence ID" value="NZ_JH594606.1"/>
</dbReference>
<proteinExistence type="predicted"/>
<dbReference type="PANTHER" id="PTHR30572:SF18">
    <property type="entry name" value="ABC-TYPE MACROLIDE FAMILY EXPORT SYSTEM PERMEASE COMPONENT 2"/>
    <property type="match status" value="1"/>
</dbReference>
<evidence type="ECO:0000313" key="9">
    <source>
        <dbReference type="EMBL" id="EHQ03174.1"/>
    </source>
</evidence>
<dbReference type="InterPro" id="IPR025857">
    <property type="entry name" value="MacB_PCD"/>
</dbReference>
<feature type="transmembrane region" description="Helical" evidence="6">
    <location>
        <begin position="744"/>
        <end position="763"/>
    </location>
</feature>
<gene>
    <name evidence="9" type="ORF">Gilli_2555</name>
</gene>
<accession>H2BXQ0</accession>
<sequence length="815" mass="91347">MFRNYFKIAWRNLWNNKLFSLINVISLAIGLSASFVIGMMVYYDFTFDKFHTDGDRIYRVTTQFNDPEGDYFSSGIPFPLVDAVKNEVSGLETAAFFHQFTSVNVKPTGTKDLFKQQDFVVFTDQGYFDLFDYYWLAGSAQKTLSQPNEVVLTEARAKLYFPNLSPSQVMGKTLNYNDSIPAVVTGVVANFAERSDLVFQEFLSLDTASQTNIHHQISGNNWYGVYNSSQLWIKIEKGTLLNNFQAQLDDIAGKHQMEEDLKFGSSREFYSQPLNNLHFNSELGIYDPDKAVADKDVLTMLGLVAMFLLLLGCANFINLNTAQASKRAKEIGIRKTLGSSKGQLIFQFLGETFLLTLIAGAVSIILSMWLIRIFEDFIADGIDISLLMNPVILLSIGTLLVIVTIAAGFYPGIVLSKFNPVRVLKGKHTEAGGKNQLRKFLTVFQFTIAFVFIISTFLVGKQIGFLINKDMGFKTESVAFIETPHYVSSLADQELLSQKLANLSQLKKVSLGGQSPASFDQSATAFVSNYDGIERETSVRLLFGDTEYLDLYEIPLLAGRKPLNDTIKEVVINTKALEKMGFDDPNEAVNQTVTSGGVPYLITGVMADFNQGSLRKEIEPMAFVGDMWRSFSSAFQVIHFNISTENYEDLTTTLADVESMYKEVYPNEPIDLKFMDETILTFYKKEQSMSKLLNWAMGLSVLISCLGLLGLVIYTTERRVKEIGIRKVLGASIVQINTLLCKDFVILIFIAFVIAIPIAYWALDNWLQDFANRTELSWWIFAGSGIAMILLALIIMSIRTIATAMADPVKSLRTE</sequence>
<keyword evidence="3 6" id="KW-0812">Transmembrane</keyword>
<feature type="transmembrane region" description="Helical" evidence="6">
    <location>
        <begin position="778"/>
        <end position="798"/>
    </location>
</feature>
<name>H2BXQ0_GILLR</name>
<keyword evidence="2" id="KW-1003">Cell membrane</keyword>
<feature type="domain" description="MacB-like periplasmic core" evidence="8">
    <location>
        <begin position="20"/>
        <end position="250"/>
    </location>
</feature>
<protein>
    <recommendedName>
        <fullName evidence="11">ABC3 transporter permease protein domain-containing protein</fullName>
    </recommendedName>
</protein>
<dbReference type="eggNOG" id="COG0577">
    <property type="taxonomic scope" value="Bacteria"/>
</dbReference>
<feature type="transmembrane region" description="Helical" evidence="6">
    <location>
        <begin position="21"/>
        <end position="43"/>
    </location>
</feature>
<dbReference type="InterPro" id="IPR050250">
    <property type="entry name" value="Macrolide_Exporter_MacB"/>
</dbReference>
<dbReference type="PANTHER" id="PTHR30572">
    <property type="entry name" value="MEMBRANE COMPONENT OF TRANSPORTER-RELATED"/>
    <property type="match status" value="1"/>
</dbReference>
<dbReference type="EMBL" id="JH594606">
    <property type="protein sequence ID" value="EHQ03174.1"/>
    <property type="molecule type" value="Genomic_DNA"/>
</dbReference>
<evidence type="ECO:0000256" key="1">
    <source>
        <dbReference type="ARBA" id="ARBA00004651"/>
    </source>
</evidence>
<evidence type="ECO:0000259" key="7">
    <source>
        <dbReference type="Pfam" id="PF02687"/>
    </source>
</evidence>
<dbReference type="HOGENOM" id="CLU_008713_1_0_10"/>
<feature type="domain" description="ABC3 transporter permease C-terminal" evidence="7">
    <location>
        <begin position="696"/>
        <end position="796"/>
    </location>
</feature>
<evidence type="ECO:0000256" key="6">
    <source>
        <dbReference type="SAM" id="Phobius"/>
    </source>
</evidence>
<feature type="transmembrane region" description="Helical" evidence="6">
    <location>
        <begin position="391"/>
        <end position="416"/>
    </location>
</feature>